<feature type="transmembrane region" description="Helical" evidence="2">
    <location>
        <begin position="7"/>
        <end position="28"/>
    </location>
</feature>
<dbReference type="PATRIC" id="fig|1076.23.peg.4979"/>
<dbReference type="OrthoDB" id="7285394at2"/>
<keyword evidence="2" id="KW-0472">Membrane</keyword>
<name>A0A0D7F7V8_RHOPL</name>
<sequence>WLLYRRLWLALLGYIALVIALTVVLGAAHSGAGARFAVLLLLATLLGLEAASLRRWTLARRKWRQLDVVIADDTEAAERRFFDRWTRAQPVTAGYQPPVDRGEPPPVRRIPMPSSSLNTDIVGSFPRPGSSR</sequence>
<dbReference type="Pfam" id="PF10947">
    <property type="entry name" value="DUF2628"/>
    <property type="match status" value="1"/>
</dbReference>
<evidence type="ECO:0008006" key="5">
    <source>
        <dbReference type="Google" id="ProtNLM"/>
    </source>
</evidence>
<organism evidence="3 4">
    <name type="scientific">Rhodopseudomonas palustris</name>
    <dbReference type="NCBI Taxonomy" id="1076"/>
    <lineage>
        <taxon>Bacteria</taxon>
        <taxon>Pseudomonadati</taxon>
        <taxon>Pseudomonadota</taxon>
        <taxon>Alphaproteobacteria</taxon>
        <taxon>Hyphomicrobiales</taxon>
        <taxon>Nitrobacteraceae</taxon>
        <taxon>Rhodopseudomonas</taxon>
    </lineage>
</organism>
<evidence type="ECO:0000313" key="4">
    <source>
        <dbReference type="Proteomes" id="UP000032515"/>
    </source>
</evidence>
<accession>A0A0D7F7V8</accession>
<dbReference type="InterPro" id="IPR024399">
    <property type="entry name" value="DUF2628"/>
</dbReference>
<keyword evidence="2" id="KW-1133">Transmembrane helix</keyword>
<dbReference type="EMBL" id="JXXE01000042">
    <property type="protein sequence ID" value="KIZ47792.1"/>
    <property type="molecule type" value="Genomic_DNA"/>
</dbReference>
<dbReference type="Proteomes" id="UP000032515">
    <property type="component" value="Unassembled WGS sequence"/>
</dbReference>
<protein>
    <recommendedName>
        <fullName evidence="5">DUF2628 domain-containing protein</fullName>
    </recommendedName>
</protein>
<keyword evidence="2" id="KW-0812">Transmembrane</keyword>
<dbReference type="AlphaFoldDB" id="A0A0D7F7V8"/>
<gene>
    <name evidence="3" type="ORF">OO17_02490</name>
</gene>
<evidence type="ECO:0000256" key="2">
    <source>
        <dbReference type="SAM" id="Phobius"/>
    </source>
</evidence>
<dbReference type="RefSeq" id="WP_044405319.1">
    <property type="nucleotide sequence ID" value="NZ_JXXE01000042.1"/>
</dbReference>
<reference evidence="3 4" key="1">
    <citation type="submission" date="2014-11" db="EMBL/GenBank/DDBJ databases">
        <title>Genomics and ecophysiology of heterotrophic nitrogen fixing bacteria isolated from estuarine surface water.</title>
        <authorList>
            <person name="Bentzon-Tilia M."/>
            <person name="Severin I."/>
            <person name="Hansen L.H."/>
            <person name="Riemann L."/>
        </authorList>
    </citation>
    <scope>NUCLEOTIDE SEQUENCE [LARGE SCALE GENOMIC DNA]</scope>
    <source>
        <strain evidence="3 4">BAL398</strain>
    </source>
</reference>
<feature type="non-terminal residue" evidence="3">
    <location>
        <position position="1"/>
    </location>
</feature>
<comment type="caution">
    <text evidence="3">The sequence shown here is derived from an EMBL/GenBank/DDBJ whole genome shotgun (WGS) entry which is preliminary data.</text>
</comment>
<evidence type="ECO:0000313" key="3">
    <source>
        <dbReference type="EMBL" id="KIZ47792.1"/>
    </source>
</evidence>
<evidence type="ECO:0000256" key="1">
    <source>
        <dbReference type="SAM" id="MobiDB-lite"/>
    </source>
</evidence>
<feature type="transmembrane region" description="Helical" evidence="2">
    <location>
        <begin position="34"/>
        <end position="53"/>
    </location>
</feature>
<proteinExistence type="predicted"/>
<feature type="region of interest" description="Disordered" evidence="1">
    <location>
        <begin position="92"/>
        <end position="132"/>
    </location>
</feature>